<dbReference type="OrthoDB" id="6437562at2759"/>
<evidence type="ECO:0000313" key="3">
    <source>
        <dbReference type="Proteomes" id="UP000054359"/>
    </source>
</evidence>
<feature type="region of interest" description="Disordered" evidence="1">
    <location>
        <begin position="160"/>
        <end position="292"/>
    </location>
</feature>
<feature type="compositionally biased region" description="Polar residues" evidence="1">
    <location>
        <begin position="190"/>
        <end position="201"/>
    </location>
</feature>
<dbReference type="OMA" id="PHIGPIA"/>
<evidence type="ECO:0000313" key="2">
    <source>
        <dbReference type="EMBL" id="KFM67240.1"/>
    </source>
</evidence>
<reference evidence="2 3" key="1">
    <citation type="submission" date="2013-11" db="EMBL/GenBank/DDBJ databases">
        <title>Genome sequencing of Stegodyphus mimosarum.</title>
        <authorList>
            <person name="Bechsgaard J."/>
        </authorList>
    </citation>
    <scope>NUCLEOTIDE SEQUENCE [LARGE SCALE GENOMIC DNA]</scope>
</reference>
<proteinExistence type="predicted"/>
<feature type="compositionally biased region" description="Low complexity" evidence="1">
    <location>
        <begin position="248"/>
        <end position="263"/>
    </location>
</feature>
<protein>
    <submittedName>
        <fullName evidence="2">Uncharacterized protein</fullName>
    </submittedName>
</protein>
<feature type="region of interest" description="Disordered" evidence="1">
    <location>
        <begin position="20"/>
        <end position="51"/>
    </location>
</feature>
<dbReference type="EMBL" id="KK116267">
    <property type="protein sequence ID" value="KFM67240.1"/>
    <property type="molecule type" value="Genomic_DNA"/>
</dbReference>
<dbReference type="AlphaFoldDB" id="A0A087TQ51"/>
<sequence>MDPAVVAVHQMAPPPTVNFAVNPYPPTPPVEDTSKPQVNGSEPCDVSAPPPPPTMSQVPIISAGIPRTVTPVLTSVQHNSQHDFDPSHPIPTQTFTNQSFAVMQNMIMPQAYVPVTMHHGHIAPHIGPIAVVPGLSPPVTSTGPSVVPIHLPVPPVPIASVPENGIPNDLEGQVSEREDSQSPVDENAADSESNVNGTSSDKNADGYTPSYRGYRGRGRGRGSGGYFRGRNNYNSGRGGYQNHYYQDRNGYNGNYRRNNNRGSRGNGNNRGRGGNFRTSTSQQQQQQQQTQQ</sequence>
<dbReference type="STRING" id="407821.A0A087TQ51"/>
<keyword evidence="3" id="KW-1185">Reference proteome</keyword>
<evidence type="ECO:0000256" key="1">
    <source>
        <dbReference type="SAM" id="MobiDB-lite"/>
    </source>
</evidence>
<organism evidence="2 3">
    <name type="scientific">Stegodyphus mimosarum</name>
    <name type="common">African social velvet spider</name>
    <dbReference type="NCBI Taxonomy" id="407821"/>
    <lineage>
        <taxon>Eukaryota</taxon>
        <taxon>Metazoa</taxon>
        <taxon>Ecdysozoa</taxon>
        <taxon>Arthropoda</taxon>
        <taxon>Chelicerata</taxon>
        <taxon>Arachnida</taxon>
        <taxon>Araneae</taxon>
        <taxon>Araneomorphae</taxon>
        <taxon>Entelegynae</taxon>
        <taxon>Eresoidea</taxon>
        <taxon>Eresidae</taxon>
        <taxon>Stegodyphus</taxon>
    </lineage>
</organism>
<gene>
    <name evidence="2" type="ORF">X975_14681</name>
</gene>
<feature type="compositionally biased region" description="Low complexity" evidence="1">
    <location>
        <begin position="278"/>
        <end position="292"/>
    </location>
</feature>
<dbReference type="Proteomes" id="UP000054359">
    <property type="component" value="Unassembled WGS sequence"/>
</dbReference>
<feature type="compositionally biased region" description="Gly residues" evidence="1">
    <location>
        <begin position="264"/>
        <end position="274"/>
    </location>
</feature>
<feature type="non-terminal residue" evidence="2">
    <location>
        <position position="292"/>
    </location>
</feature>
<name>A0A087TQ51_STEMI</name>
<accession>A0A087TQ51</accession>